<evidence type="ECO:0000313" key="2">
    <source>
        <dbReference type="Proteomes" id="UP000672526"/>
    </source>
</evidence>
<dbReference type="RefSeq" id="WP_211608622.1">
    <property type="nucleotide sequence ID" value="NZ_CAJNBK010000001.1"/>
</dbReference>
<proteinExistence type="predicted"/>
<gene>
    <name evidence="1" type="ORF">R69888_00074</name>
</gene>
<name>A0ABM8QBM6_9BURK</name>
<organism evidence="1 2">
    <name type="scientific">Paraburkholderia haematera</name>
    <dbReference type="NCBI Taxonomy" id="2793077"/>
    <lineage>
        <taxon>Bacteria</taxon>
        <taxon>Pseudomonadati</taxon>
        <taxon>Pseudomonadota</taxon>
        <taxon>Betaproteobacteria</taxon>
        <taxon>Burkholderiales</taxon>
        <taxon>Burkholderiaceae</taxon>
        <taxon>Paraburkholderia</taxon>
    </lineage>
</organism>
<protein>
    <submittedName>
        <fullName evidence="1">Uncharacterized protein</fullName>
    </submittedName>
</protein>
<reference evidence="1 2" key="1">
    <citation type="submission" date="2021-02" db="EMBL/GenBank/DDBJ databases">
        <authorList>
            <person name="Vanwijnsberghe S."/>
        </authorList>
    </citation>
    <scope>NUCLEOTIDE SEQUENCE [LARGE SCALE GENOMIC DNA]</scope>
    <source>
        <strain evidence="1 2">LMG 31837</strain>
    </source>
</reference>
<dbReference type="EMBL" id="CAJNBK010000001">
    <property type="protein sequence ID" value="CAE6687912.1"/>
    <property type="molecule type" value="Genomic_DNA"/>
</dbReference>
<dbReference type="Proteomes" id="UP000672526">
    <property type="component" value="Unassembled WGS sequence"/>
</dbReference>
<keyword evidence="2" id="KW-1185">Reference proteome</keyword>
<accession>A0ABM8QBM6</accession>
<comment type="caution">
    <text evidence="1">The sequence shown here is derived from an EMBL/GenBank/DDBJ whole genome shotgun (WGS) entry which is preliminary data.</text>
</comment>
<evidence type="ECO:0000313" key="1">
    <source>
        <dbReference type="EMBL" id="CAE6687912.1"/>
    </source>
</evidence>
<sequence>MYELPDRMRQRLAETVISPSSALGLNPGADEQKAIRMQLREISLKELTRFTNDPDEFGLWLDEQTARVRKAFFHRNKFIVDATNSETGHYGWGYARKFVNLFLADAARNRALIDAYKLDQMEHLFEVPLDQHVTDCLKAAAKCGCVQPVELPKWERIYKLRPEDSAEFQRFALKLSEGIDWRRHNLDLIFWRREKAQRKICAFCRPSI</sequence>